<sequence length="25" mass="2938">MKKLQDYYLPEIGTTENIVTIKLLN</sequence>
<name>A0A383CYB0_9ZZZZ</name>
<proteinExistence type="predicted"/>
<accession>A0A383CYB0</accession>
<organism evidence="1">
    <name type="scientific">marine metagenome</name>
    <dbReference type="NCBI Taxonomy" id="408172"/>
    <lineage>
        <taxon>unclassified sequences</taxon>
        <taxon>metagenomes</taxon>
        <taxon>ecological metagenomes</taxon>
    </lineage>
</organism>
<gene>
    <name evidence="1" type="ORF">METZ01_LOCUS489877</name>
</gene>
<dbReference type="EMBL" id="UINC01212617">
    <property type="protein sequence ID" value="SVE37023.1"/>
    <property type="molecule type" value="Genomic_DNA"/>
</dbReference>
<reference evidence="1" key="1">
    <citation type="submission" date="2018-05" db="EMBL/GenBank/DDBJ databases">
        <authorList>
            <person name="Lanie J.A."/>
            <person name="Ng W.-L."/>
            <person name="Kazmierczak K.M."/>
            <person name="Andrzejewski T.M."/>
            <person name="Davidsen T.M."/>
            <person name="Wayne K.J."/>
            <person name="Tettelin H."/>
            <person name="Glass J.I."/>
            <person name="Rusch D."/>
            <person name="Podicherti R."/>
            <person name="Tsui H.-C.T."/>
            <person name="Winkler M.E."/>
        </authorList>
    </citation>
    <scope>NUCLEOTIDE SEQUENCE</scope>
</reference>
<evidence type="ECO:0000313" key="1">
    <source>
        <dbReference type="EMBL" id="SVE37023.1"/>
    </source>
</evidence>
<protein>
    <submittedName>
        <fullName evidence="1">Uncharacterized protein</fullName>
    </submittedName>
</protein>
<feature type="non-terminal residue" evidence="1">
    <location>
        <position position="25"/>
    </location>
</feature>
<dbReference type="AlphaFoldDB" id="A0A383CYB0"/>